<gene>
    <name evidence="1" type="ORF">GNY06_04490</name>
</gene>
<evidence type="ECO:0008006" key="3">
    <source>
        <dbReference type="Google" id="ProtNLM"/>
    </source>
</evidence>
<reference evidence="1 2" key="1">
    <citation type="submission" date="2019-11" db="EMBL/GenBank/DDBJ databases">
        <title>Characterization of Elizabethkingia argenteiflava sp. nov., isolated from inner surface of Soybean Pods.</title>
        <authorList>
            <person name="Mo S."/>
        </authorList>
    </citation>
    <scope>NUCLEOTIDE SEQUENCE [LARGE SCALE GENOMIC DNA]</scope>
    <source>
        <strain evidence="1 2">YB22</strain>
    </source>
</reference>
<name>A0A845PR46_9FLAO</name>
<dbReference type="RefSeq" id="WP_166518997.1">
    <property type="nucleotide sequence ID" value="NZ_JAAABJ010000385.1"/>
</dbReference>
<proteinExistence type="predicted"/>
<protein>
    <recommendedName>
        <fullName evidence="3">RHS repeat-associated core domain-containing protein</fullName>
    </recommendedName>
</protein>
<dbReference type="EMBL" id="JAAABJ010000385">
    <property type="protein sequence ID" value="NAW50672.1"/>
    <property type="molecule type" value="Genomic_DNA"/>
</dbReference>
<accession>A0A845PR46</accession>
<evidence type="ECO:0000313" key="1">
    <source>
        <dbReference type="EMBL" id="NAW50672.1"/>
    </source>
</evidence>
<dbReference type="AlphaFoldDB" id="A0A845PR46"/>
<keyword evidence="2" id="KW-1185">Reference proteome</keyword>
<sequence length="257" mass="28299">MWLSTDPLAEKFPGRSPYEYTFNNPTKYIDPDGREPIDGGPGPRYTFNMASFISSKTTKDPLGRVYAGDARGPSLSVNSTARGRAIFSYNTDNSKYSVVSAGASITEREGFFTYDKDRAAVNYNINQKGNNLSIEYSTKNPLTPQLLTPEVNVNANISTYYDKNNSTLSIVYTVMSDGYPSTESFISDSNNIRIFLGVKKEQGTPVSQLPGNADTKAFSGMLIIGLDDKGNFKNILNSGKIEQIKDHNESVIKNFGK</sequence>
<dbReference type="Proteomes" id="UP000553459">
    <property type="component" value="Unassembled WGS sequence"/>
</dbReference>
<organism evidence="1 2">
    <name type="scientific">Elizabethkingia argenteiflava</name>
    <dbReference type="NCBI Taxonomy" id="2681556"/>
    <lineage>
        <taxon>Bacteria</taxon>
        <taxon>Pseudomonadati</taxon>
        <taxon>Bacteroidota</taxon>
        <taxon>Flavobacteriia</taxon>
        <taxon>Flavobacteriales</taxon>
        <taxon>Weeksellaceae</taxon>
        <taxon>Elizabethkingia</taxon>
    </lineage>
</organism>
<dbReference type="Gene3D" id="2.180.10.10">
    <property type="entry name" value="RHS repeat-associated core"/>
    <property type="match status" value="1"/>
</dbReference>
<comment type="caution">
    <text evidence="1">The sequence shown here is derived from an EMBL/GenBank/DDBJ whole genome shotgun (WGS) entry which is preliminary data.</text>
</comment>
<evidence type="ECO:0000313" key="2">
    <source>
        <dbReference type="Proteomes" id="UP000553459"/>
    </source>
</evidence>